<comment type="subcellular location">
    <subcellularLocation>
        <location evidence="10">Cell membrane</location>
        <topology evidence="10">Single-pass membrane protein</topology>
    </subcellularLocation>
</comment>
<name>A0A8T8K3Z0_9EURY</name>
<feature type="domain" description="Tetrahydromethanopterin S-methyltransferase F subunit" evidence="11">
    <location>
        <begin position="1"/>
        <end position="61"/>
    </location>
</feature>
<comment type="similarity">
    <text evidence="10">Belongs to the MtrF family.</text>
</comment>
<evidence type="ECO:0000256" key="1">
    <source>
        <dbReference type="ARBA" id="ARBA00022475"/>
    </source>
</evidence>
<keyword evidence="3 10" id="KW-0489">Methyltransferase</keyword>
<dbReference type="InterPro" id="IPR011307">
    <property type="entry name" value="MeTrfase_F"/>
</dbReference>
<keyword evidence="4 10" id="KW-0808">Transferase</keyword>
<evidence type="ECO:0000256" key="4">
    <source>
        <dbReference type="ARBA" id="ARBA00022679"/>
    </source>
</evidence>
<evidence type="ECO:0000256" key="2">
    <source>
        <dbReference type="ARBA" id="ARBA00022563"/>
    </source>
</evidence>
<dbReference type="EC" id="7.2.1.4" evidence="10"/>
<keyword evidence="8 10" id="KW-0484">Methanogenesis</keyword>
<dbReference type="InterPro" id="IPR013347">
    <property type="entry name" value="MeTrfase_F_su"/>
</dbReference>
<evidence type="ECO:0000256" key="9">
    <source>
        <dbReference type="ARBA" id="ARBA00023136"/>
    </source>
</evidence>
<comment type="subunit">
    <text evidence="10">The complex is composed of 8 subunits; MtrA, MtrB, MtrC, MtrD, MtrE, MtrF, MtrG and MtrH.</text>
</comment>
<feature type="transmembrane region" description="Helical" evidence="10">
    <location>
        <begin position="33"/>
        <end position="62"/>
    </location>
</feature>
<dbReference type="NCBIfam" id="NF009776">
    <property type="entry name" value="PRK13275.1"/>
    <property type="match status" value="1"/>
</dbReference>
<keyword evidence="13" id="KW-1185">Reference proteome</keyword>
<keyword evidence="7 10" id="KW-1133">Transmembrane helix</keyword>
<dbReference type="HAMAP" id="MF_01099">
    <property type="entry name" value="MtrF"/>
    <property type="match status" value="1"/>
</dbReference>
<dbReference type="GO" id="GO:0006730">
    <property type="term" value="P:one-carbon metabolic process"/>
    <property type="evidence" value="ECO:0007669"/>
    <property type="project" value="UniProtKB-UniRule"/>
</dbReference>
<dbReference type="Proteomes" id="UP000681041">
    <property type="component" value="Chromosome"/>
</dbReference>
<dbReference type="PIRSF" id="PIRSF006523">
    <property type="entry name" value="MtrF"/>
    <property type="match status" value="1"/>
</dbReference>
<dbReference type="RefSeq" id="WP_211534111.1">
    <property type="nucleotide sequence ID" value="NZ_CP058560.1"/>
</dbReference>
<dbReference type="GeneID" id="64820090"/>
<evidence type="ECO:0000256" key="5">
    <source>
        <dbReference type="ARBA" id="ARBA00022692"/>
    </source>
</evidence>
<dbReference type="Pfam" id="PF09472">
    <property type="entry name" value="MtrF"/>
    <property type="match status" value="1"/>
</dbReference>
<evidence type="ECO:0000313" key="13">
    <source>
        <dbReference type="Proteomes" id="UP000681041"/>
    </source>
</evidence>
<evidence type="ECO:0000256" key="6">
    <source>
        <dbReference type="ARBA" id="ARBA00022967"/>
    </source>
</evidence>
<dbReference type="GO" id="GO:0030269">
    <property type="term" value="F:tetrahydromethanopterin S-methyltransferase activity"/>
    <property type="evidence" value="ECO:0007669"/>
    <property type="project" value="UniProtKB-UniRule"/>
</dbReference>
<keyword evidence="6 10" id="KW-1278">Translocase</keyword>
<dbReference type="OrthoDB" id="74731at2157"/>
<protein>
    <recommendedName>
        <fullName evidence="10">Tetrahydromethanopterin S-methyltransferase subunit F</fullName>
        <ecNumber evidence="10">7.2.1.4</ecNumber>
    </recommendedName>
    <alternativeName>
        <fullName evidence="10">N5-methyltetrahydromethanopterin--coenzyme M methyltransferase subunit F</fullName>
    </alternativeName>
</protein>
<dbReference type="AlphaFoldDB" id="A0A8T8K3Z0"/>
<dbReference type="GO" id="GO:0032259">
    <property type="term" value="P:methylation"/>
    <property type="evidence" value="ECO:0007669"/>
    <property type="project" value="UniProtKB-KW"/>
</dbReference>
<gene>
    <name evidence="10 12" type="primary">mtrF</name>
    <name evidence="12" type="ORF">HYG87_04955</name>
</gene>
<dbReference type="EMBL" id="CP058560">
    <property type="protein sequence ID" value="QUH23164.1"/>
    <property type="molecule type" value="Genomic_DNA"/>
</dbReference>
<comment type="function">
    <text evidence="10">Part of a complex that catalyzes the formation of methyl-coenzyme M and tetrahydromethanopterin from coenzyme M and methyl-tetrahydromethanopterin. This is an energy-conserving, sodium-ion translocating step.</text>
</comment>
<accession>A0A8T8K3Z0</accession>
<evidence type="ECO:0000256" key="3">
    <source>
        <dbReference type="ARBA" id="ARBA00022603"/>
    </source>
</evidence>
<keyword evidence="9 10" id="KW-0472">Membrane</keyword>
<dbReference type="NCBIfam" id="TIGR02507">
    <property type="entry name" value="MtrF"/>
    <property type="match status" value="1"/>
</dbReference>
<evidence type="ECO:0000259" key="11">
    <source>
        <dbReference type="Pfam" id="PF09472"/>
    </source>
</evidence>
<dbReference type="KEGG" id="meme:HYG87_04955"/>
<dbReference type="GO" id="GO:0005886">
    <property type="term" value="C:plasma membrane"/>
    <property type="evidence" value="ECO:0007669"/>
    <property type="project" value="UniProtKB-SubCell"/>
</dbReference>
<evidence type="ECO:0000313" key="12">
    <source>
        <dbReference type="EMBL" id="QUH23164.1"/>
    </source>
</evidence>
<comment type="catalytic activity">
    <reaction evidence="10">
        <text>5-methyl-5,6,7,8-tetrahydromethanopterin + coenzyme M + 2 Na(+)(in) = 5,6,7,8-tetrahydromethanopterin + methyl-coenzyme M + 2 Na(+)(out)</text>
        <dbReference type="Rhea" id="RHEA:53492"/>
        <dbReference type="ChEBI" id="CHEBI:29101"/>
        <dbReference type="ChEBI" id="CHEBI:58103"/>
        <dbReference type="ChEBI" id="CHEBI:58116"/>
        <dbReference type="ChEBI" id="CHEBI:58286"/>
        <dbReference type="ChEBI" id="CHEBI:58319"/>
        <dbReference type="EC" id="7.2.1.4"/>
    </reaction>
</comment>
<evidence type="ECO:0000256" key="8">
    <source>
        <dbReference type="ARBA" id="ARBA00022994"/>
    </source>
</evidence>
<keyword evidence="2 10" id="KW-0554">One-carbon metabolism</keyword>
<comment type="pathway">
    <text evidence="10">One-carbon metabolism; methanogenesis from CO(2); methyl-coenzyme M from 5,10-methylene-5,6,7,8-tetrahydromethanopterin: step 2/2.</text>
</comment>
<reference evidence="12" key="1">
    <citation type="submission" date="2020-07" db="EMBL/GenBank/DDBJ databases">
        <title>Methanobacterium. sp. MethCan genome.</title>
        <authorList>
            <person name="Postec A."/>
            <person name="Quemeneur M."/>
        </authorList>
    </citation>
    <scope>NUCLEOTIDE SEQUENCE</scope>
    <source>
        <strain evidence="12">MethCAN</strain>
    </source>
</reference>
<keyword evidence="1 10" id="KW-1003">Cell membrane</keyword>
<evidence type="ECO:0000256" key="7">
    <source>
        <dbReference type="ARBA" id="ARBA00022989"/>
    </source>
</evidence>
<sequence length="67" mass="7338">MIILSNKPNVRGVKNVVEDIKYRTQLIGRDGRLFAGLIATRISGMAIGFLLALALVGLPIIWKLMMG</sequence>
<evidence type="ECO:0000256" key="10">
    <source>
        <dbReference type="HAMAP-Rule" id="MF_01099"/>
    </source>
</evidence>
<proteinExistence type="inferred from homology"/>
<keyword evidence="5 10" id="KW-0812">Transmembrane</keyword>
<dbReference type="GO" id="GO:0019386">
    <property type="term" value="P:methanogenesis, from carbon dioxide"/>
    <property type="evidence" value="ECO:0007669"/>
    <property type="project" value="UniProtKB-UniRule"/>
</dbReference>
<organism evidence="12 13">
    <name type="scientific">Methanobacterium alkalithermotolerans</name>
    <dbReference type="NCBI Taxonomy" id="2731220"/>
    <lineage>
        <taxon>Archaea</taxon>
        <taxon>Methanobacteriati</taxon>
        <taxon>Methanobacteriota</taxon>
        <taxon>Methanomada group</taxon>
        <taxon>Methanobacteria</taxon>
        <taxon>Methanobacteriales</taxon>
        <taxon>Methanobacteriaceae</taxon>
        <taxon>Methanobacterium</taxon>
    </lineage>
</organism>